<accession>A0A316I0V4</accession>
<dbReference type="AlphaFoldDB" id="A0A316I0V4"/>
<reference evidence="2 3" key="1">
    <citation type="submission" date="2018-05" db="EMBL/GenBank/DDBJ databases">
        <title>Genomic Encyclopedia of Type Strains, Phase IV (KMG-IV): sequencing the most valuable type-strain genomes for metagenomic binning, comparative biology and taxonomic classification.</title>
        <authorList>
            <person name="Goeker M."/>
        </authorList>
    </citation>
    <scope>NUCLEOTIDE SEQUENCE [LARGE SCALE GENOMIC DNA]</scope>
    <source>
        <strain evidence="2 3">DSM 14263</strain>
    </source>
</reference>
<keyword evidence="1" id="KW-0812">Transmembrane</keyword>
<comment type="caution">
    <text evidence="2">The sequence shown here is derived from an EMBL/GenBank/DDBJ whole genome shotgun (WGS) entry which is preliminary data.</text>
</comment>
<evidence type="ECO:0000313" key="2">
    <source>
        <dbReference type="EMBL" id="PWK85922.1"/>
    </source>
</evidence>
<evidence type="ECO:0000313" key="3">
    <source>
        <dbReference type="Proteomes" id="UP000245812"/>
    </source>
</evidence>
<gene>
    <name evidence="2" type="ORF">C7456_108218</name>
</gene>
<feature type="transmembrane region" description="Helical" evidence="1">
    <location>
        <begin position="79"/>
        <end position="100"/>
    </location>
</feature>
<organism evidence="2 3">
    <name type="scientific">Fulvimonas soli</name>
    <dbReference type="NCBI Taxonomy" id="155197"/>
    <lineage>
        <taxon>Bacteria</taxon>
        <taxon>Pseudomonadati</taxon>
        <taxon>Pseudomonadota</taxon>
        <taxon>Gammaproteobacteria</taxon>
        <taxon>Lysobacterales</taxon>
        <taxon>Rhodanobacteraceae</taxon>
        <taxon>Fulvimonas</taxon>
    </lineage>
</organism>
<proteinExistence type="predicted"/>
<name>A0A316I0V4_9GAMM</name>
<keyword evidence="1" id="KW-1133">Transmembrane helix</keyword>
<keyword evidence="1" id="KW-0472">Membrane</keyword>
<keyword evidence="3" id="KW-1185">Reference proteome</keyword>
<sequence>MSRIRELERHFDGARERVRDYAESASDAAGELAERGRRAARRFGHGGDYRRRLVRLAEDMADEANYQYRRARRHVQRHPVATAAIVAGTVGAFLLLRRLFRDDEE</sequence>
<dbReference type="EMBL" id="QGHC01000008">
    <property type="protein sequence ID" value="PWK85922.1"/>
    <property type="molecule type" value="Genomic_DNA"/>
</dbReference>
<dbReference type="Proteomes" id="UP000245812">
    <property type="component" value="Unassembled WGS sequence"/>
</dbReference>
<evidence type="ECO:0008006" key="4">
    <source>
        <dbReference type="Google" id="ProtNLM"/>
    </source>
</evidence>
<dbReference type="OrthoDB" id="5955414at2"/>
<protein>
    <recommendedName>
        <fullName evidence="4">ElaB/YqjD/DUF883 family membrane-anchored ribosome-binding protein</fullName>
    </recommendedName>
</protein>
<dbReference type="RefSeq" id="WP_109724082.1">
    <property type="nucleotide sequence ID" value="NZ_MSZV01000022.1"/>
</dbReference>
<evidence type="ECO:0000256" key="1">
    <source>
        <dbReference type="SAM" id="Phobius"/>
    </source>
</evidence>